<dbReference type="RefSeq" id="WP_097140929.1">
    <property type="nucleotide sequence ID" value="NZ_OBQD01000010.1"/>
</dbReference>
<dbReference type="PANTHER" id="PTHR36121">
    <property type="entry name" value="PROTEIN SXY"/>
    <property type="match status" value="1"/>
</dbReference>
<dbReference type="InterPro" id="IPR007076">
    <property type="entry name" value="TfoX_N"/>
</dbReference>
<feature type="domain" description="TfoX N-terminal" evidence="1">
    <location>
        <begin position="8"/>
        <end position="102"/>
    </location>
</feature>
<evidence type="ECO:0000313" key="2">
    <source>
        <dbReference type="EMBL" id="SOC42556.1"/>
    </source>
</evidence>
<dbReference type="Pfam" id="PF04993">
    <property type="entry name" value="TfoX_N"/>
    <property type="match status" value="1"/>
</dbReference>
<dbReference type="Gene3D" id="3.30.1460.30">
    <property type="entry name" value="YgaC/TfoX-N like chaperone"/>
    <property type="match status" value="1"/>
</dbReference>
<proteinExistence type="predicted"/>
<dbReference type="EMBL" id="OBQD01000010">
    <property type="protein sequence ID" value="SOC42556.1"/>
    <property type="molecule type" value="Genomic_DNA"/>
</dbReference>
<reference evidence="2 3" key="1">
    <citation type="submission" date="2017-08" db="EMBL/GenBank/DDBJ databases">
        <authorList>
            <person name="de Groot N.N."/>
        </authorList>
    </citation>
    <scope>NUCLEOTIDE SEQUENCE [LARGE SCALE GENOMIC DNA]</scope>
    <source>
        <strain evidence="2 3">JC85</strain>
    </source>
</reference>
<dbReference type="AlphaFoldDB" id="A0A285UPI1"/>
<organism evidence="2 3">
    <name type="scientific">Rhizobium subbaraonis</name>
    <dbReference type="NCBI Taxonomy" id="908946"/>
    <lineage>
        <taxon>Bacteria</taxon>
        <taxon>Pseudomonadati</taxon>
        <taxon>Pseudomonadota</taxon>
        <taxon>Alphaproteobacteria</taxon>
        <taxon>Hyphomicrobiales</taxon>
        <taxon>Rhizobiaceae</taxon>
        <taxon>Rhizobium/Agrobacterium group</taxon>
        <taxon>Rhizobium</taxon>
    </lineage>
</organism>
<sequence length="110" mass="12209">MDNDAIEEMFQSLGPVTIKRMFGGKGIYAGDLIVALEVDGEVLLKADEVTIPEFELSGSRQWVYSGKKTGAPLRMPYWSIPEDAFDDPDLMAEWVKLALEAAIRANSSKR</sequence>
<dbReference type="InterPro" id="IPR047525">
    <property type="entry name" value="TfoX-like"/>
</dbReference>
<dbReference type="OrthoDB" id="1524907at2"/>
<evidence type="ECO:0000313" key="3">
    <source>
        <dbReference type="Proteomes" id="UP000219167"/>
    </source>
</evidence>
<name>A0A285UPI1_9HYPH</name>
<protein>
    <submittedName>
        <fullName evidence="2">DNA transformation protein</fullName>
    </submittedName>
</protein>
<gene>
    <name evidence="2" type="ORF">SAMN05892877_11065</name>
</gene>
<dbReference type="SUPFAM" id="SSF159894">
    <property type="entry name" value="YgaC/TfoX-N like"/>
    <property type="match status" value="1"/>
</dbReference>
<evidence type="ECO:0000259" key="1">
    <source>
        <dbReference type="Pfam" id="PF04993"/>
    </source>
</evidence>
<dbReference type="Proteomes" id="UP000219167">
    <property type="component" value="Unassembled WGS sequence"/>
</dbReference>
<accession>A0A285UPI1</accession>
<keyword evidence="3" id="KW-1185">Reference proteome</keyword>
<dbReference type="PANTHER" id="PTHR36121:SF1">
    <property type="entry name" value="PROTEIN SXY"/>
    <property type="match status" value="1"/>
</dbReference>